<dbReference type="GO" id="GO:0004497">
    <property type="term" value="F:monooxygenase activity"/>
    <property type="evidence" value="ECO:0007669"/>
    <property type="project" value="InterPro"/>
</dbReference>
<dbReference type="PANTHER" id="PTHR24286">
    <property type="entry name" value="CYTOCHROME P450 26"/>
    <property type="match status" value="1"/>
</dbReference>
<keyword evidence="1" id="KW-0479">Metal-binding</keyword>
<evidence type="ECO:0008006" key="7">
    <source>
        <dbReference type="Google" id="ProtNLM"/>
    </source>
</evidence>
<dbReference type="GO" id="GO:0020037">
    <property type="term" value="F:heme binding"/>
    <property type="evidence" value="ECO:0007669"/>
    <property type="project" value="InterPro"/>
</dbReference>
<feature type="chain" id="PRO_5017947768" description="Cytochrome P450 87A3-like" evidence="4">
    <location>
        <begin position="26"/>
        <end position="570"/>
    </location>
</feature>
<dbReference type="Proteomes" id="UP000275267">
    <property type="component" value="Unassembled WGS sequence"/>
</dbReference>
<sequence length="570" mass="62187">MAMDHLAAAFVALALATLPLRLVIGWRDGGACEPRLPPGSRGLPLVGETLEFFTASPTLELLPFFKRRLERSREVAQRCPLRLHGVPVAHPRTRSAAASNATTTPLRQPRHHGAAASPSLHTAAPAIRRLKQHLPLAAYCPADLLALPPATPAVGGRATAGCLHRVESSTAGTGSGHGGPGSGLASTATAPLGGAPLAPAVAAPARRKGGEGLPRRRRPRGPCRLPTAGSGAGAAKGEMGKGVVAAGGHLRSRYVSHFDIEYRPIFRTSLVDDDLIVSLDPAFSARVLQQEERAFQTWYPSSFMHVFGADNVITALGPLHRHIRALMLHLFGPESLRRILLRDVQRSARAELRSWLGRPDVEVRTATSRMIFGVTAKKLISHDDAASQGSLWKCFDACTRGLLSFPICIPGTAFYKCMQGRNKVMKMLKQQLGERRNAASERDAVDFFDVVIDELDRPGSEMSENIALDLLFLMLFASHETTSIGLTAILKFLTDNPRALQELTEEHEGIQRRRADPDSEVTWEEYKSMKFTSHVIHEALRLANIAPVVFRKAKQDVQIRVTLYHKDQRS</sequence>
<dbReference type="InterPro" id="IPR001128">
    <property type="entry name" value="Cyt_P450"/>
</dbReference>
<dbReference type="Gene3D" id="1.10.630.10">
    <property type="entry name" value="Cytochrome P450"/>
    <property type="match status" value="1"/>
</dbReference>
<reference evidence="6" key="1">
    <citation type="journal article" date="2019" name="Nat. Commun.">
        <title>The genome of broomcorn millet.</title>
        <authorList>
            <person name="Zou C."/>
            <person name="Miki D."/>
            <person name="Li D."/>
            <person name="Tang Q."/>
            <person name="Xiao L."/>
            <person name="Rajput S."/>
            <person name="Deng P."/>
            <person name="Jia W."/>
            <person name="Huang R."/>
            <person name="Zhang M."/>
            <person name="Sun Y."/>
            <person name="Hu J."/>
            <person name="Fu X."/>
            <person name="Schnable P.S."/>
            <person name="Li F."/>
            <person name="Zhang H."/>
            <person name="Feng B."/>
            <person name="Zhu X."/>
            <person name="Liu R."/>
            <person name="Schnable J.C."/>
            <person name="Zhu J.-K."/>
            <person name="Zhang H."/>
        </authorList>
    </citation>
    <scope>NUCLEOTIDE SEQUENCE [LARGE SCALE GENOMIC DNA]</scope>
</reference>
<feature type="region of interest" description="Disordered" evidence="3">
    <location>
        <begin position="90"/>
        <end position="119"/>
    </location>
</feature>
<keyword evidence="6" id="KW-1185">Reference proteome</keyword>
<dbReference type="GO" id="GO:0010268">
    <property type="term" value="P:brassinosteroid homeostasis"/>
    <property type="evidence" value="ECO:0007669"/>
    <property type="project" value="TreeGrafter"/>
</dbReference>
<dbReference type="InterPro" id="IPR036396">
    <property type="entry name" value="Cyt_P450_sf"/>
</dbReference>
<comment type="caution">
    <text evidence="5">The sequence shown here is derived from an EMBL/GenBank/DDBJ whole genome shotgun (WGS) entry which is preliminary data.</text>
</comment>
<accession>A0A3L6TJN7</accession>
<dbReference type="EMBL" id="PQIB02000001">
    <property type="protein sequence ID" value="RLN39711.1"/>
    <property type="molecule type" value="Genomic_DNA"/>
</dbReference>
<dbReference type="GO" id="GO:0016705">
    <property type="term" value="F:oxidoreductase activity, acting on paired donors, with incorporation or reduction of molecular oxygen"/>
    <property type="evidence" value="ECO:0007669"/>
    <property type="project" value="InterPro"/>
</dbReference>
<organism evidence="5 6">
    <name type="scientific">Panicum miliaceum</name>
    <name type="common">Proso millet</name>
    <name type="synonym">Broomcorn millet</name>
    <dbReference type="NCBI Taxonomy" id="4540"/>
    <lineage>
        <taxon>Eukaryota</taxon>
        <taxon>Viridiplantae</taxon>
        <taxon>Streptophyta</taxon>
        <taxon>Embryophyta</taxon>
        <taxon>Tracheophyta</taxon>
        <taxon>Spermatophyta</taxon>
        <taxon>Magnoliopsida</taxon>
        <taxon>Liliopsida</taxon>
        <taxon>Poales</taxon>
        <taxon>Poaceae</taxon>
        <taxon>PACMAD clade</taxon>
        <taxon>Panicoideae</taxon>
        <taxon>Panicodae</taxon>
        <taxon>Paniceae</taxon>
        <taxon>Panicinae</taxon>
        <taxon>Panicum</taxon>
        <taxon>Panicum sect. Panicum</taxon>
    </lineage>
</organism>
<dbReference type="OrthoDB" id="1372046at2759"/>
<evidence type="ECO:0000256" key="2">
    <source>
        <dbReference type="ARBA" id="ARBA00023004"/>
    </source>
</evidence>
<keyword evidence="4" id="KW-0732">Signal</keyword>
<gene>
    <name evidence="5" type="ORF">C2845_PM01G33430</name>
</gene>
<dbReference type="GO" id="GO:0016132">
    <property type="term" value="P:brassinosteroid biosynthetic process"/>
    <property type="evidence" value="ECO:0007669"/>
    <property type="project" value="TreeGrafter"/>
</dbReference>
<evidence type="ECO:0000313" key="5">
    <source>
        <dbReference type="EMBL" id="RLN39711.1"/>
    </source>
</evidence>
<dbReference type="Pfam" id="PF00067">
    <property type="entry name" value="p450"/>
    <property type="match status" value="1"/>
</dbReference>
<feature type="region of interest" description="Disordered" evidence="3">
    <location>
        <begin position="169"/>
        <end position="238"/>
    </location>
</feature>
<feature type="signal peptide" evidence="4">
    <location>
        <begin position="1"/>
        <end position="25"/>
    </location>
</feature>
<proteinExistence type="predicted"/>
<evidence type="ECO:0000256" key="3">
    <source>
        <dbReference type="SAM" id="MobiDB-lite"/>
    </source>
</evidence>
<evidence type="ECO:0000313" key="6">
    <source>
        <dbReference type="Proteomes" id="UP000275267"/>
    </source>
</evidence>
<feature type="compositionally biased region" description="Low complexity" evidence="3">
    <location>
        <begin position="222"/>
        <end position="238"/>
    </location>
</feature>
<feature type="compositionally biased region" description="Low complexity" evidence="3">
    <location>
        <begin position="183"/>
        <end position="204"/>
    </location>
</feature>
<dbReference type="STRING" id="4540.A0A3L6TJN7"/>
<dbReference type="GO" id="GO:0016125">
    <property type="term" value="P:sterol metabolic process"/>
    <property type="evidence" value="ECO:0007669"/>
    <property type="project" value="TreeGrafter"/>
</dbReference>
<evidence type="ECO:0000256" key="1">
    <source>
        <dbReference type="ARBA" id="ARBA00022723"/>
    </source>
</evidence>
<name>A0A3L6TJN7_PANMI</name>
<evidence type="ECO:0000256" key="4">
    <source>
        <dbReference type="SAM" id="SignalP"/>
    </source>
</evidence>
<feature type="compositionally biased region" description="Low complexity" evidence="3">
    <location>
        <begin position="94"/>
        <end position="104"/>
    </location>
</feature>
<feature type="compositionally biased region" description="Gly residues" evidence="3">
    <location>
        <begin position="173"/>
        <end position="182"/>
    </location>
</feature>
<dbReference type="AlphaFoldDB" id="A0A3L6TJN7"/>
<dbReference type="SUPFAM" id="SSF48264">
    <property type="entry name" value="Cytochrome P450"/>
    <property type="match status" value="1"/>
</dbReference>
<protein>
    <recommendedName>
        <fullName evidence="7">Cytochrome P450 87A3-like</fullName>
    </recommendedName>
</protein>
<dbReference type="GO" id="GO:0005506">
    <property type="term" value="F:iron ion binding"/>
    <property type="evidence" value="ECO:0007669"/>
    <property type="project" value="InterPro"/>
</dbReference>
<keyword evidence="2" id="KW-0408">Iron</keyword>
<dbReference type="PANTHER" id="PTHR24286:SF81">
    <property type="entry name" value="CYTOCHROME P450 FAMILY PROTEIN, EXPRESSED"/>
    <property type="match status" value="1"/>
</dbReference>